<dbReference type="SUPFAM" id="SSF46609">
    <property type="entry name" value="Fe,Mn superoxide dismutase (SOD), N-terminal domain"/>
    <property type="match status" value="1"/>
</dbReference>
<organism evidence="9 10">
    <name type="scientific">Bionectria ochroleuca</name>
    <name type="common">Gliocladium roseum</name>
    <dbReference type="NCBI Taxonomy" id="29856"/>
    <lineage>
        <taxon>Eukaryota</taxon>
        <taxon>Fungi</taxon>
        <taxon>Dikarya</taxon>
        <taxon>Ascomycota</taxon>
        <taxon>Pezizomycotina</taxon>
        <taxon>Sordariomycetes</taxon>
        <taxon>Hypocreomycetidae</taxon>
        <taxon>Hypocreales</taxon>
        <taxon>Bionectriaceae</taxon>
        <taxon>Clonostachys</taxon>
    </lineage>
</organism>
<gene>
    <name evidence="9" type="ORF">IM811_000848</name>
</gene>
<dbReference type="PRINTS" id="PR01703">
    <property type="entry name" value="MNSODISMTASE"/>
</dbReference>
<dbReference type="Pfam" id="PF00081">
    <property type="entry name" value="Sod_Fe_N"/>
    <property type="match status" value="1"/>
</dbReference>
<dbReference type="PANTHER" id="PTHR11404:SF6">
    <property type="entry name" value="SUPEROXIDE DISMUTASE [MN], MITOCHONDRIAL"/>
    <property type="match status" value="1"/>
</dbReference>
<comment type="caution">
    <text evidence="9">The sequence shown here is derived from an EMBL/GenBank/DDBJ whole genome shotgun (WGS) entry which is preliminary data.</text>
</comment>
<feature type="region of interest" description="Disordered" evidence="7">
    <location>
        <begin position="87"/>
        <end position="177"/>
    </location>
</feature>
<evidence type="ECO:0000256" key="1">
    <source>
        <dbReference type="ARBA" id="ARBA00008714"/>
    </source>
</evidence>
<dbReference type="InterPro" id="IPR001189">
    <property type="entry name" value="Mn/Fe_SOD"/>
</dbReference>
<dbReference type="InterPro" id="IPR019831">
    <property type="entry name" value="Mn/Fe_SOD_N"/>
</dbReference>
<feature type="domain" description="Manganese/iron superoxide dismutase N-terminal" evidence="8">
    <location>
        <begin position="37"/>
        <end position="92"/>
    </location>
</feature>
<keyword evidence="3" id="KW-0479">Metal-binding</keyword>
<name>A0A8H7TTB8_BIOOC</name>
<evidence type="ECO:0000256" key="2">
    <source>
        <dbReference type="ARBA" id="ARBA00012682"/>
    </source>
</evidence>
<feature type="compositionally biased region" description="Low complexity" evidence="7">
    <location>
        <begin position="87"/>
        <end position="147"/>
    </location>
</feature>
<dbReference type="EC" id="1.15.1.1" evidence="2"/>
<evidence type="ECO:0000256" key="4">
    <source>
        <dbReference type="ARBA" id="ARBA00022862"/>
    </source>
</evidence>
<evidence type="ECO:0000259" key="8">
    <source>
        <dbReference type="Pfam" id="PF00081"/>
    </source>
</evidence>
<dbReference type="GO" id="GO:0005739">
    <property type="term" value="C:mitochondrion"/>
    <property type="evidence" value="ECO:0007669"/>
    <property type="project" value="TreeGrafter"/>
</dbReference>
<comment type="catalytic activity">
    <reaction evidence="6">
        <text>2 superoxide + 2 H(+) = H2O2 + O2</text>
        <dbReference type="Rhea" id="RHEA:20696"/>
        <dbReference type="ChEBI" id="CHEBI:15378"/>
        <dbReference type="ChEBI" id="CHEBI:15379"/>
        <dbReference type="ChEBI" id="CHEBI:16240"/>
        <dbReference type="ChEBI" id="CHEBI:18421"/>
        <dbReference type="EC" id="1.15.1.1"/>
    </reaction>
</comment>
<proteinExistence type="inferred from homology"/>
<evidence type="ECO:0000256" key="7">
    <source>
        <dbReference type="SAM" id="MobiDB-lite"/>
    </source>
</evidence>
<evidence type="ECO:0000313" key="9">
    <source>
        <dbReference type="EMBL" id="KAF9759154.1"/>
    </source>
</evidence>
<reference evidence="9" key="1">
    <citation type="submission" date="2020-10" db="EMBL/GenBank/DDBJ databases">
        <title>High-Quality Genome Resource of Clonostachys rosea strain S41 by Oxford Nanopore Long-Read Sequencing.</title>
        <authorList>
            <person name="Wang H."/>
        </authorList>
    </citation>
    <scope>NUCLEOTIDE SEQUENCE</scope>
    <source>
        <strain evidence="9">S41</strain>
    </source>
</reference>
<protein>
    <recommendedName>
        <fullName evidence="2">superoxide dismutase</fullName>
        <ecNumber evidence="2">1.15.1.1</ecNumber>
    </recommendedName>
</protein>
<dbReference type="InterPro" id="IPR036324">
    <property type="entry name" value="Mn/Fe_SOD_N_sf"/>
</dbReference>
<sequence length="177" mass="18015">MSALFRTAPALRAGLRASAAKPIAAMASTTFVRGKATLPDLAYDYGALEPYINGTIMELHHSKHHQTYVNGLNSAVEAIEEAKAKNDLATAAAQAPSSTSTAAATSTTPSSGRTSPPTARAAAASPRASSSPLSTRTLAPSRPSRSRPTPPSPASRAPAGPGWSRTSPRAPSVSSPA</sequence>
<accession>A0A8H7TTB8</accession>
<evidence type="ECO:0000313" key="10">
    <source>
        <dbReference type="Proteomes" id="UP000616885"/>
    </source>
</evidence>
<dbReference type="GO" id="GO:0004784">
    <property type="term" value="F:superoxide dismutase activity"/>
    <property type="evidence" value="ECO:0007669"/>
    <property type="project" value="UniProtKB-EC"/>
</dbReference>
<dbReference type="GO" id="GO:0030145">
    <property type="term" value="F:manganese ion binding"/>
    <property type="evidence" value="ECO:0007669"/>
    <property type="project" value="TreeGrafter"/>
</dbReference>
<dbReference type="PANTHER" id="PTHR11404">
    <property type="entry name" value="SUPEROXIDE DISMUTASE 2"/>
    <property type="match status" value="1"/>
</dbReference>
<comment type="similarity">
    <text evidence="1">Belongs to the iron/manganese superoxide dismutase family.</text>
</comment>
<keyword evidence="5" id="KW-0560">Oxidoreductase</keyword>
<dbReference type="AlphaFoldDB" id="A0A8H7TTB8"/>
<keyword evidence="4" id="KW-0049">Antioxidant</keyword>
<dbReference type="EMBL" id="JADCTT010000001">
    <property type="protein sequence ID" value="KAF9759154.1"/>
    <property type="molecule type" value="Genomic_DNA"/>
</dbReference>
<evidence type="ECO:0000256" key="5">
    <source>
        <dbReference type="ARBA" id="ARBA00023002"/>
    </source>
</evidence>
<evidence type="ECO:0000256" key="6">
    <source>
        <dbReference type="ARBA" id="ARBA00049204"/>
    </source>
</evidence>
<dbReference type="InterPro" id="IPR050265">
    <property type="entry name" value="Fe/Mn_Superoxide_Dismutase"/>
</dbReference>
<dbReference type="Proteomes" id="UP000616885">
    <property type="component" value="Unassembled WGS sequence"/>
</dbReference>
<dbReference type="Gene3D" id="1.10.287.990">
    <property type="entry name" value="Fe,Mn superoxide dismutase (SOD) domain"/>
    <property type="match status" value="1"/>
</dbReference>
<feature type="compositionally biased region" description="Polar residues" evidence="7">
    <location>
        <begin position="164"/>
        <end position="177"/>
    </location>
</feature>
<evidence type="ECO:0000256" key="3">
    <source>
        <dbReference type="ARBA" id="ARBA00022723"/>
    </source>
</evidence>